<evidence type="ECO:0000256" key="9">
    <source>
        <dbReference type="ARBA" id="ARBA00022905"/>
    </source>
</evidence>
<dbReference type="PROSITE" id="PS00143">
    <property type="entry name" value="INSULINASE"/>
    <property type="match status" value="1"/>
</dbReference>
<dbReference type="InterPro" id="IPR050626">
    <property type="entry name" value="Peptidase_M16"/>
</dbReference>
<dbReference type="GO" id="GO:0006508">
    <property type="term" value="P:proteolysis"/>
    <property type="evidence" value="ECO:0007669"/>
    <property type="project" value="UniProtKB-KW"/>
</dbReference>
<dbReference type="Pfam" id="PF00675">
    <property type="entry name" value="Peptidase_M16"/>
    <property type="match status" value="1"/>
</dbReference>
<evidence type="ECO:0000259" key="13">
    <source>
        <dbReference type="Pfam" id="PF00675"/>
    </source>
</evidence>
<evidence type="ECO:0000259" key="14">
    <source>
        <dbReference type="Pfam" id="PF22454"/>
    </source>
</evidence>
<dbReference type="Proteomes" id="UP000033679">
    <property type="component" value="Unassembled WGS sequence"/>
</dbReference>
<keyword evidence="5" id="KW-0645">Protease</keyword>
<evidence type="ECO:0000256" key="1">
    <source>
        <dbReference type="ARBA" id="ARBA00001947"/>
    </source>
</evidence>
<protein>
    <recommendedName>
        <fullName evidence="4">Coenzyme PQQ synthesis protein F</fullName>
    </recommendedName>
    <alternativeName>
        <fullName evidence="12">Pyrroloquinoline quinone biosynthesis protein F</fullName>
    </alternativeName>
</protein>
<comment type="caution">
    <text evidence="16">The sequence shown here is derived from an EMBL/GenBank/DDBJ whole genome shotgun (WGS) entry which is preliminary data.</text>
</comment>
<feature type="domain" description="Peptidase M16 N-terminal" evidence="13">
    <location>
        <begin position="16"/>
        <end position="138"/>
    </location>
</feature>
<feature type="domain" description="Coenzyme PQQ synthesis protein F-like C-terminal lobe" evidence="15">
    <location>
        <begin position="622"/>
        <end position="707"/>
    </location>
</feature>
<sequence>MTIRIVELAGGLRATLVHQPQATRAAALARVSAGSHHEPPRFAGLAHLLEHLLFRGSERYRGDDRLMAWVQRQGGNVNATTLARHSAFFFEVAAENLSDGVARLRDMLQAPLLSRLDIQREVAVIDAENRLIQQHDAARREAAARHAMEQPEVFRRFQVGSHDSLGQDTGSLHAALRDFHRRYYVAGHLQLWLQGPQTLDALAELAHTFATGFASGGVPEAAPPLRLSAEADYQLAVTERPALWRCPLIRKSDNVTLLREFLLDEAPGSLIDGLRARGLAEEVSLDWLYQDDDYGWLALTLDGERPEAIDAQITRWLRALQQTTQEQQRHYYRLAQQRFSALSALDQLRQRAFGFAPGAAPVDFSAFCADLLAAPTSYLACKKMEAAGTISSQGFALPLSHWRRQPVADESPIAFSFYPQAAQYSAPALTPEAVPLLHLPAQAQPPTLILRRPFYSRVSESQGVAIGKQLRPLLAEMRHIGGSGEWQTVDGSWQLTLRLPDAVVMAEPIIGAIIDRLSRPTPAITPAPDGIAIRQLLKQLPERLASEPSRNGWLAALAGGSAGHAHGLARQLGLLRAPVNAKPLPLSDCPGGVEHIPHASADSALLVFIPLPPGASLAALRLLALCCEPRFFQRLRVEQQIGYVVSCRYQRIADRDGLLLALQSPDRSPVNLLGCCKRFLRELTLCDESEFSLLRQQLATQIRSPMDASATAVAALRQRYGLPVLTPQAIDALQPDEIVALWREMTRRRRRWRVLFTG</sequence>
<dbReference type="InterPro" id="IPR011249">
    <property type="entry name" value="Metalloenz_LuxS/M16"/>
</dbReference>
<organism evidence="16 17">
    <name type="scientific">Enterobacter hormaechei subsp. xiangfangensis</name>
    <dbReference type="NCBI Taxonomy" id="1296536"/>
    <lineage>
        <taxon>Bacteria</taxon>
        <taxon>Pseudomonadati</taxon>
        <taxon>Pseudomonadota</taxon>
        <taxon>Gammaproteobacteria</taxon>
        <taxon>Enterobacterales</taxon>
        <taxon>Enterobacteriaceae</taxon>
        <taxon>Enterobacter</taxon>
        <taxon>Enterobacter cloacae complex</taxon>
    </lineage>
</organism>
<keyword evidence="10" id="KW-0482">Metalloprotease</keyword>
<dbReference type="InterPro" id="IPR011844">
    <property type="entry name" value="PQQ_synth_PqqF"/>
</dbReference>
<dbReference type="GO" id="GO:0018189">
    <property type="term" value="P:pyrroloquinoline quinone biosynthetic process"/>
    <property type="evidence" value="ECO:0007669"/>
    <property type="project" value="UniProtKB-UniPathway"/>
</dbReference>
<comment type="pathway">
    <text evidence="2">Cofactor biosynthesis; pyrroloquinoline quinone biosynthesis.</text>
</comment>
<dbReference type="NCBIfam" id="TIGR02110">
    <property type="entry name" value="PQQ_syn_pqqF"/>
    <property type="match status" value="1"/>
</dbReference>
<dbReference type="AlphaFoldDB" id="A0A837FI02"/>
<evidence type="ECO:0000256" key="3">
    <source>
        <dbReference type="ARBA" id="ARBA00007261"/>
    </source>
</evidence>
<gene>
    <name evidence="16" type="ORF">SS59_14285</name>
</gene>
<keyword evidence="6" id="KW-0479">Metal-binding</keyword>
<dbReference type="Pfam" id="PF22454">
    <property type="entry name" value="PQQ_syn_pqqF_N_2"/>
    <property type="match status" value="1"/>
</dbReference>
<feature type="domain" description="Coenzyme PQQ synthesis protein F N-terminal lobe" evidence="14">
    <location>
        <begin position="253"/>
        <end position="377"/>
    </location>
</feature>
<comment type="cofactor">
    <cofactor evidence="1">
        <name>Zn(2+)</name>
        <dbReference type="ChEBI" id="CHEBI:29105"/>
    </cofactor>
</comment>
<dbReference type="InterPro" id="IPR001431">
    <property type="entry name" value="Pept_M16_Zn_BS"/>
</dbReference>
<dbReference type="Pfam" id="PF22456">
    <property type="entry name" value="PqqF-like_C_4"/>
    <property type="match status" value="1"/>
</dbReference>
<comment type="function">
    <text evidence="11">Required for coenzyme pyrroloquinoline quinone (PQQ) biosynthesis. It is thought that this protein is a protease that cleaves peptides bond in a small peptide (gene pqqA), providing the glutamate and tyrosine residues which are necessary for the synthesis of PQQ.</text>
</comment>
<evidence type="ECO:0000256" key="11">
    <source>
        <dbReference type="ARBA" id="ARBA00024932"/>
    </source>
</evidence>
<name>A0A837FI02_9ENTR</name>
<dbReference type="GO" id="GO:0004222">
    <property type="term" value="F:metalloendopeptidase activity"/>
    <property type="evidence" value="ECO:0007669"/>
    <property type="project" value="InterPro"/>
</dbReference>
<dbReference type="RefSeq" id="WP_045346503.1">
    <property type="nucleotide sequence ID" value="NZ_JALLCX010000003.1"/>
</dbReference>
<dbReference type="InterPro" id="IPR054740">
    <property type="entry name" value="PqqF_N_2"/>
</dbReference>
<proteinExistence type="inferred from homology"/>
<dbReference type="EMBL" id="JZYN01000016">
    <property type="protein sequence ID" value="KJM67413.1"/>
    <property type="molecule type" value="Genomic_DNA"/>
</dbReference>
<evidence type="ECO:0000256" key="7">
    <source>
        <dbReference type="ARBA" id="ARBA00022801"/>
    </source>
</evidence>
<evidence type="ECO:0000256" key="4">
    <source>
        <dbReference type="ARBA" id="ARBA00015088"/>
    </source>
</evidence>
<evidence type="ECO:0000256" key="5">
    <source>
        <dbReference type="ARBA" id="ARBA00022670"/>
    </source>
</evidence>
<dbReference type="SUPFAM" id="SSF63411">
    <property type="entry name" value="LuxS/MPP-like metallohydrolase"/>
    <property type="match status" value="2"/>
</dbReference>
<evidence type="ECO:0000313" key="17">
    <source>
        <dbReference type="Proteomes" id="UP000033679"/>
    </source>
</evidence>
<keyword evidence="8" id="KW-0862">Zinc</keyword>
<evidence type="ECO:0000313" key="16">
    <source>
        <dbReference type="EMBL" id="KJM67413.1"/>
    </source>
</evidence>
<reference evidence="16 17" key="1">
    <citation type="submission" date="2015-03" db="EMBL/GenBank/DDBJ databases">
        <authorList>
            <person name="McCorrison J."/>
            <person name="Sanka R."/>
            <person name="Adams M."/>
            <person name="Brinkac L."/>
            <person name="Nierman W."/>
            <person name="Sutton G."/>
            <person name="Nelson K."/>
            <person name="Kiedrowski L."/>
            <person name="Guerrero D."/>
            <person name="Bonomo R."/>
        </authorList>
    </citation>
    <scope>NUCLEOTIDE SEQUENCE [LARGE SCALE GENOMIC DNA]</scope>
    <source>
        <strain evidence="16 17">39373</strain>
    </source>
</reference>
<evidence type="ECO:0000256" key="8">
    <source>
        <dbReference type="ARBA" id="ARBA00022833"/>
    </source>
</evidence>
<keyword evidence="9" id="KW-0884">PQQ biosynthesis</keyword>
<keyword evidence="7" id="KW-0378">Hydrolase</keyword>
<evidence type="ECO:0000259" key="15">
    <source>
        <dbReference type="Pfam" id="PF22456"/>
    </source>
</evidence>
<dbReference type="Gene3D" id="3.30.830.10">
    <property type="entry name" value="Metalloenzyme, LuxS/M16 peptidase-like"/>
    <property type="match status" value="2"/>
</dbReference>
<evidence type="ECO:0000256" key="2">
    <source>
        <dbReference type="ARBA" id="ARBA00004886"/>
    </source>
</evidence>
<dbReference type="UniPathway" id="UPA00539"/>
<dbReference type="PANTHER" id="PTHR43690:SF18">
    <property type="entry name" value="INSULIN-DEGRADING ENZYME-RELATED"/>
    <property type="match status" value="1"/>
</dbReference>
<dbReference type="InterPro" id="IPR011765">
    <property type="entry name" value="Pept_M16_N"/>
</dbReference>
<evidence type="ECO:0000256" key="6">
    <source>
        <dbReference type="ARBA" id="ARBA00022723"/>
    </source>
</evidence>
<dbReference type="PANTHER" id="PTHR43690">
    <property type="entry name" value="NARDILYSIN"/>
    <property type="match status" value="1"/>
</dbReference>
<evidence type="ECO:0000256" key="12">
    <source>
        <dbReference type="ARBA" id="ARBA00030977"/>
    </source>
</evidence>
<accession>A0A837FI02</accession>
<dbReference type="InterPro" id="IPR054734">
    <property type="entry name" value="PqqF-like_C_4"/>
</dbReference>
<dbReference type="GO" id="GO:0008270">
    <property type="term" value="F:zinc ion binding"/>
    <property type="evidence" value="ECO:0007669"/>
    <property type="project" value="InterPro"/>
</dbReference>
<comment type="similarity">
    <text evidence="3">Belongs to the peptidase M16 family.</text>
</comment>
<evidence type="ECO:0000256" key="10">
    <source>
        <dbReference type="ARBA" id="ARBA00023049"/>
    </source>
</evidence>